<dbReference type="SUPFAM" id="SSF53822">
    <property type="entry name" value="Periplasmic binding protein-like I"/>
    <property type="match status" value="1"/>
</dbReference>
<dbReference type="RefSeq" id="WP_191319295.1">
    <property type="nucleotide sequence ID" value="NZ_BNCG01000007.1"/>
</dbReference>
<dbReference type="EMBL" id="JBHRYC010000093">
    <property type="protein sequence ID" value="MFC3639393.1"/>
    <property type="molecule type" value="Genomic_DNA"/>
</dbReference>
<dbReference type="InterPro" id="IPR051010">
    <property type="entry name" value="BCAA_transport"/>
</dbReference>
<evidence type="ECO:0000313" key="6">
    <source>
        <dbReference type="EMBL" id="MFC3639393.1"/>
    </source>
</evidence>
<dbReference type="InterPro" id="IPR028081">
    <property type="entry name" value="Leu-bd"/>
</dbReference>
<proteinExistence type="inferred from homology"/>
<evidence type="ECO:0000256" key="1">
    <source>
        <dbReference type="ARBA" id="ARBA00010062"/>
    </source>
</evidence>
<keyword evidence="2 4" id="KW-0732">Signal</keyword>
<evidence type="ECO:0000256" key="2">
    <source>
        <dbReference type="ARBA" id="ARBA00022729"/>
    </source>
</evidence>
<evidence type="ECO:0000256" key="4">
    <source>
        <dbReference type="SAM" id="SignalP"/>
    </source>
</evidence>
<keyword evidence="7" id="KW-1185">Reference proteome</keyword>
<reference evidence="7" key="1">
    <citation type="journal article" date="2019" name="Int. J. Syst. Evol. Microbiol.">
        <title>The Global Catalogue of Microorganisms (GCM) 10K type strain sequencing project: providing services to taxonomists for standard genome sequencing and annotation.</title>
        <authorList>
            <consortium name="The Broad Institute Genomics Platform"/>
            <consortium name="The Broad Institute Genome Sequencing Center for Infectious Disease"/>
            <person name="Wu L."/>
            <person name="Ma J."/>
        </authorList>
    </citation>
    <scope>NUCLEOTIDE SEQUENCE [LARGE SCALE GENOMIC DNA]</scope>
    <source>
        <strain evidence="7">KCTC 42282</strain>
    </source>
</reference>
<dbReference type="InterPro" id="IPR028082">
    <property type="entry name" value="Peripla_BP_I"/>
</dbReference>
<gene>
    <name evidence="6" type="ORF">ACFONL_18815</name>
</gene>
<name>A0ABV7ULM2_9HYPH</name>
<sequence length="426" mass="45909">MQIRQRLQRIRTGGVLRRLALATIAGAALAAAPAMAQDSKQANGKPADMPPLKIGVLTDMSGVLSSGLGAGSVDGARMAIEDFGGKMFGKPIELVFADHQSKPDIGAGVARRWFEQDNVSMIVDIGASAVALAVKELVESHKKVAINVGASSSDLTGKACSPNTAQWSQDSYMWSNSLPRRLVAEGKKKWFLIVQDWAFGHAMQRDVTKVVEAGGGSIVGAVRHPPGLQDYSSILLQAQNSGADAVAFLNAVSDLTNSVKQAKEFGLGADGRQQLVALAFLLTDAHGLGPAMAQGIQFSSVWYWDMNPEARKFSERFMARNKGMPHEAHAGTYSAVTHYLKAVQATGSTDPAAVMAEMRKNPVKDFYMDNARLREDGRLLRKVYLARMKTPAASKGPWDYYEITGEIPGEQAFRPLSEHACPLIKP</sequence>
<evidence type="ECO:0000256" key="3">
    <source>
        <dbReference type="ARBA" id="ARBA00022970"/>
    </source>
</evidence>
<dbReference type="CDD" id="cd06327">
    <property type="entry name" value="PBP1_SBP-like"/>
    <property type="match status" value="1"/>
</dbReference>
<comment type="similarity">
    <text evidence="1">Belongs to the leucine-binding protein family.</text>
</comment>
<protein>
    <submittedName>
        <fullName evidence="6">ABC transporter substrate-binding protein</fullName>
    </submittedName>
</protein>
<comment type="caution">
    <text evidence="6">The sequence shown here is derived from an EMBL/GenBank/DDBJ whole genome shotgun (WGS) entry which is preliminary data.</text>
</comment>
<keyword evidence="3" id="KW-0029">Amino-acid transport</keyword>
<accession>A0ABV7ULM2</accession>
<keyword evidence="3" id="KW-0813">Transport</keyword>
<evidence type="ECO:0000259" key="5">
    <source>
        <dbReference type="Pfam" id="PF13458"/>
    </source>
</evidence>
<feature type="domain" description="Leucine-binding protein" evidence="5">
    <location>
        <begin position="51"/>
        <end position="389"/>
    </location>
</feature>
<dbReference type="Proteomes" id="UP001595704">
    <property type="component" value="Unassembled WGS sequence"/>
</dbReference>
<feature type="signal peptide" evidence="4">
    <location>
        <begin position="1"/>
        <end position="36"/>
    </location>
</feature>
<dbReference type="Gene3D" id="3.40.50.2300">
    <property type="match status" value="2"/>
</dbReference>
<evidence type="ECO:0000313" key="7">
    <source>
        <dbReference type="Proteomes" id="UP001595704"/>
    </source>
</evidence>
<feature type="chain" id="PRO_5047538973" evidence="4">
    <location>
        <begin position="37"/>
        <end position="426"/>
    </location>
</feature>
<organism evidence="6 7">
    <name type="scientific">Camelimonas fluminis</name>
    <dbReference type="NCBI Taxonomy" id="1576911"/>
    <lineage>
        <taxon>Bacteria</taxon>
        <taxon>Pseudomonadati</taxon>
        <taxon>Pseudomonadota</taxon>
        <taxon>Alphaproteobacteria</taxon>
        <taxon>Hyphomicrobiales</taxon>
        <taxon>Chelatococcaceae</taxon>
        <taxon>Camelimonas</taxon>
    </lineage>
</organism>
<dbReference type="PANTHER" id="PTHR30483:SF6">
    <property type="entry name" value="PERIPLASMIC BINDING PROTEIN OF ABC TRANSPORTER FOR NATURAL AMINO ACIDS"/>
    <property type="match status" value="1"/>
</dbReference>
<dbReference type="Pfam" id="PF13458">
    <property type="entry name" value="Peripla_BP_6"/>
    <property type="match status" value="1"/>
</dbReference>
<dbReference type="PANTHER" id="PTHR30483">
    <property type="entry name" value="LEUCINE-SPECIFIC-BINDING PROTEIN"/>
    <property type="match status" value="1"/>
</dbReference>